<dbReference type="SUPFAM" id="SSF81345">
    <property type="entry name" value="ABC transporter involved in vitamin B12 uptake, BtuC"/>
    <property type="match status" value="1"/>
</dbReference>
<evidence type="ECO:0000256" key="2">
    <source>
        <dbReference type="ARBA" id="ARBA00007935"/>
    </source>
</evidence>
<proteinExistence type="inferred from homology"/>
<dbReference type="Pfam" id="PF01032">
    <property type="entry name" value="FecCD"/>
    <property type="match status" value="1"/>
</dbReference>
<feature type="transmembrane region" description="Helical" evidence="8">
    <location>
        <begin position="100"/>
        <end position="119"/>
    </location>
</feature>
<sequence length="352" mass="38259">MNNNHLEYSKYQLKKIIFILILSFLVIFAMYFALSTGVADIDLKTILQVLLKKSEDSSLNIVIYNIRLPRIIASIFAGAALGISGCIMQNNLKNPLASPSTIGVTSAAAFGANFGIIVLGGGSFHSAQGDAVYIMSPYIVTICAFIFSLTAIAIVIAISKIKNFSPQVIILAGVAISSLFGAGTTFLQYFADSTHVATAVFWSFGSLGRANWKEIFIIGFLLLISFIYFMFRSWDYNALINGDDNAKVLGVNTQRIRLGGMFFASILISVSVAFLGIISFVGLISPQISRRLIGNDHRFLIPSSALLGSLILLISDTVARTLFSPIILPVGVITSFLGAPLFLYILIKEYKY</sequence>
<feature type="transmembrane region" description="Helical" evidence="8">
    <location>
        <begin position="211"/>
        <end position="231"/>
    </location>
</feature>
<feature type="transmembrane region" description="Helical" evidence="8">
    <location>
        <begin position="168"/>
        <end position="191"/>
    </location>
</feature>
<feature type="transmembrane region" description="Helical" evidence="8">
    <location>
        <begin position="131"/>
        <end position="156"/>
    </location>
</feature>
<dbReference type="RefSeq" id="WP_354367933.1">
    <property type="nucleotide sequence ID" value="NZ_JBEPMA010000005.1"/>
</dbReference>
<evidence type="ECO:0000256" key="3">
    <source>
        <dbReference type="ARBA" id="ARBA00022448"/>
    </source>
</evidence>
<evidence type="ECO:0000256" key="5">
    <source>
        <dbReference type="ARBA" id="ARBA00022692"/>
    </source>
</evidence>
<accession>A0ABV2J9K5</accession>
<evidence type="ECO:0000256" key="4">
    <source>
        <dbReference type="ARBA" id="ARBA00022475"/>
    </source>
</evidence>
<protein>
    <submittedName>
        <fullName evidence="9">Iron complex transport system permease protein</fullName>
    </submittedName>
</protein>
<comment type="subcellular location">
    <subcellularLocation>
        <location evidence="1">Cell membrane</location>
        <topology evidence="1">Multi-pass membrane protein</topology>
    </subcellularLocation>
</comment>
<comment type="caution">
    <text evidence="9">The sequence shown here is derived from an EMBL/GenBank/DDBJ whole genome shotgun (WGS) entry which is preliminary data.</text>
</comment>
<keyword evidence="6 8" id="KW-1133">Transmembrane helix</keyword>
<dbReference type="InterPro" id="IPR037294">
    <property type="entry name" value="ABC_BtuC-like"/>
</dbReference>
<dbReference type="InterPro" id="IPR000522">
    <property type="entry name" value="ABC_transptr_permease_BtuC"/>
</dbReference>
<reference evidence="9 10" key="1">
    <citation type="submission" date="2024-06" db="EMBL/GenBank/DDBJ databases">
        <title>Genomic Encyclopedia of Type Strains, Phase IV (KMG-IV): sequencing the most valuable type-strain genomes for metagenomic binning, comparative biology and taxonomic classification.</title>
        <authorList>
            <person name="Goeker M."/>
        </authorList>
    </citation>
    <scope>NUCLEOTIDE SEQUENCE [LARGE SCALE GENOMIC DNA]</scope>
    <source>
        <strain evidence="9 10">DSM 21460</strain>
    </source>
</reference>
<comment type="similarity">
    <text evidence="2">Belongs to the binding-protein-dependent transport system permease family. FecCD subfamily.</text>
</comment>
<name>A0ABV2J9K5_9FIRM</name>
<feature type="transmembrane region" description="Helical" evidence="8">
    <location>
        <begin position="297"/>
        <end position="314"/>
    </location>
</feature>
<evidence type="ECO:0000313" key="9">
    <source>
        <dbReference type="EMBL" id="MET3617459.1"/>
    </source>
</evidence>
<feature type="transmembrane region" description="Helical" evidence="8">
    <location>
        <begin position="326"/>
        <end position="347"/>
    </location>
</feature>
<feature type="transmembrane region" description="Helical" evidence="8">
    <location>
        <begin position="68"/>
        <end position="88"/>
    </location>
</feature>
<dbReference type="Gene3D" id="1.10.3470.10">
    <property type="entry name" value="ABC transporter involved in vitamin B12 uptake, BtuC"/>
    <property type="match status" value="1"/>
</dbReference>
<dbReference type="EMBL" id="JBEPMA010000005">
    <property type="protein sequence ID" value="MET3617459.1"/>
    <property type="molecule type" value="Genomic_DNA"/>
</dbReference>
<evidence type="ECO:0000313" key="10">
    <source>
        <dbReference type="Proteomes" id="UP001549162"/>
    </source>
</evidence>
<evidence type="ECO:0000256" key="7">
    <source>
        <dbReference type="ARBA" id="ARBA00023136"/>
    </source>
</evidence>
<keyword evidence="10" id="KW-1185">Reference proteome</keyword>
<organism evidence="9 10">
    <name type="scientific">Peptoniphilus olsenii</name>
    <dbReference type="NCBI Taxonomy" id="411570"/>
    <lineage>
        <taxon>Bacteria</taxon>
        <taxon>Bacillati</taxon>
        <taxon>Bacillota</taxon>
        <taxon>Tissierellia</taxon>
        <taxon>Tissierellales</taxon>
        <taxon>Peptoniphilaceae</taxon>
        <taxon>Peptoniphilus</taxon>
    </lineage>
</organism>
<keyword evidence="4" id="KW-1003">Cell membrane</keyword>
<keyword evidence="7 8" id="KW-0472">Membrane</keyword>
<evidence type="ECO:0000256" key="8">
    <source>
        <dbReference type="SAM" id="Phobius"/>
    </source>
</evidence>
<dbReference type="Proteomes" id="UP001549162">
    <property type="component" value="Unassembled WGS sequence"/>
</dbReference>
<dbReference type="PANTHER" id="PTHR30472:SF25">
    <property type="entry name" value="ABC TRANSPORTER PERMEASE PROTEIN MJ0876-RELATED"/>
    <property type="match status" value="1"/>
</dbReference>
<dbReference type="PANTHER" id="PTHR30472">
    <property type="entry name" value="FERRIC ENTEROBACTIN TRANSPORT SYSTEM PERMEASE PROTEIN"/>
    <property type="match status" value="1"/>
</dbReference>
<feature type="transmembrane region" description="Helical" evidence="8">
    <location>
        <begin position="262"/>
        <end position="285"/>
    </location>
</feature>
<keyword evidence="3" id="KW-0813">Transport</keyword>
<keyword evidence="5 8" id="KW-0812">Transmembrane</keyword>
<evidence type="ECO:0000256" key="6">
    <source>
        <dbReference type="ARBA" id="ARBA00022989"/>
    </source>
</evidence>
<feature type="transmembrane region" description="Helical" evidence="8">
    <location>
        <begin position="16"/>
        <end position="34"/>
    </location>
</feature>
<dbReference type="CDD" id="cd06550">
    <property type="entry name" value="TM_ABC_iron-siderophores_like"/>
    <property type="match status" value="1"/>
</dbReference>
<evidence type="ECO:0000256" key="1">
    <source>
        <dbReference type="ARBA" id="ARBA00004651"/>
    </source>
</evidence>
<gene>
    <name evidence="9" type="ORF">ABID14_001090</name>
</gene>